<dbReference type="NCBIfam" id="TIGR00589">
    <property type="entry name" value="ogt"/>
    <property type="match status" value="1"/>
</dbReference>
<keyword evidence="11" id="KW-0472">Membrane</keyword>
<evidence type="ECO:0000256" key="4">
    <source>
        <dbReference type="ARBA" id="ARBA00011918"/>
    </source>
</evidence>
<evidence type="ECO:0000256" key="5">
    <source>
        <dbReference type="ARBA" id="ARBA00015377"/>
    </source>
</evidence>
<feature type="transmembrane region" description="Helical" evidence="11">
    <location>
        <begin position="12"/>
        <end position="31"/>
    </location>
</feature>
<comment type="function">
    <text evidence="2">Involved in the cellular defense against the biological effects of O6-methylguanine (O6-MeG) and O4-methylthymine (O4-MeT) in DNA. Repairs the methylated nucleobase in DNA by stoichiometrically transferring the methyl group to a cysteine residue in the enzyme. This is a suicide reaction: the enzyme is irreversibly inactivated.</text>
</comment>
<dbReference type="GO" id="GO:0006281">
    <property type="term" value="P:DNA repair"/>
    <property type="evidence" value="ECO:0007669"/>
    <property type="project" value="UniProtKB-KW"/>
</dbReference>
<keyword evidence="6" id="KW-0489">Methyltransferase</keyword>
<evidence type="ECO:0000256" key="9">
    <source>
        <dbReference type="ARBA" id="ARBA00023204"/>
    </source>
</evidence>
<evidence type="ECO:0000259" key="12">
    <source>
        <dbReference type="Pfam" id="PF01035"/>
    </source>
</evidence>
<dbReference type="EC" id="2.1.1.63" evidence="4"/>
<protein>
    <recommendedName>
        <fullName evidence="5">Methylated-DNA--protein-cysteine methyltransferase</fullName>
        <ecNumber evidence="4">2.1.1.63</ecNumber>
    </recommendedName>
</protein>
<dbReference type="GO" id="GO:0003908">
    <property type="term" value="F:methylated-DNA-[protein]-cysteine S-methyltransferase activity"/>
    <property type="evidence" value="ECO:0007669"/>
    <property type="project" value="UniProtKB-EC"/>
</dbReference>
<dbReference type="Gene3D" id="1.10.10.10">
    <property type="entry name" value="Winged helix-like DNA-binding domain superfamily/Winged helix DNA-binding domain"/>
    <property type="match status" value="1"/>
</dbReference>
<evidence type="ECO:0000256" key="7">
    <source>
        <dbReference type="ARBA" id="ARBA00022679"/>
    </source>
</evidence>
<dbReference type="GO" id="GO:0032259">
    <property type="term" value="P:methylation"/>
    <property type="evidence" value="ECO:0007669"/>
    <property type="project" value="UniProtKB-KW"/>
</dbReference>
<dbReference type="CDD" id="cd06445">
    <property type="entry name" value="ATase"/>
    <property type="match status" value="1"/>
</dbReference>
<keyword evidence="8" id="KW-0227">DNA damage</keyword>
<name>A0A832ZU94_9CREN</name>
<accession>A0A832ZU94</accession>
<comment type="similarity">
    <text evidence="3">Belongs to the MGMT family.</text>
</comment>
<evidence type="ECO:0000256" key="11">
    <source>
        <dbReference type="SAM" id="Phobius"/>
    </source>
</evidence>
<keyword evidence="7" id="KW-0808">Transferase</keyword>
<proteinExistence type="inferred from homology"/>
<dbReference type="InterPro" id="IPR014048">
    <property type="entry name" value="MethylDNA_cys_MeTrfase_DNA-bd"/>
</dbReference>
<reference evidence="13" key="1">
    <citation type="journal article" date="2020" name="ISME J.">
        <title>Gammaproteobacteria mediating utilization of methyl-, sulfur- and petroleum organic compounds in deep ocean hydrothermal plumes.</title>
        <authorList>
            <person name="Zhou Z."/>
            <person name="Liu Y."/>
            <person name="Pan J."/>
            <person name="Cron B.R."/>
            <person name="Toner B.M."/>
            <person name="Anantharaman K."/>
            <person name="Breier J.A."/>
            <person name="Dick G.J."/>
            <person name="Li M."/>
        </authorList>
    </citation>
    <scope>NUCLEOTIDE SEQUENCE</scope>
    <source>
        <strain evidence="13">SZUA-1523</strain>
    </source>
</reference>
<organism evidence="13 14">
    <name type="scientific">Pyrodictium delaneyi</name>
    <dbReference type="NCBI Taxonomy" id="1273541"/>
    <lineage>
        <taxon>Archaea</taxon>
        <taxon>Thermoproteota</taxon>
        <taxon>Thermoprotei</taxon>
        <taxon>Desulfurococcales</taxon>
        <taxon>Pyrodictiaceae</taxon>
        <taxon>Pyrodictium</taxon>
    </lineage>
</organism>
<dbReference type="InterPro" id="IPR036388">
    <property type="entry name" value="WH-like_DNA-bd_sf"/>
</dbReference>
<comment type="catalytic activity">
    <reaction evidence="1">
        <text>a 4-O-methyl-thymidine in DNA + L-cysteinyl-[protein] = a thymidine in DNA + S-methyl-L-cysteinyl-[protein]</text>
        <dbReference type="Rhea" id="RHEA:53428"/>
        <dbReference type="Rhea" id="RHEA-COMP:10131"/>
        <dbReference type="Rhea" id="RHEA-COMP:10132"/>
        <dbReference type="Rhea" id="RHEA-COMP:13555"/>
        <dbReference type="Rhea" id="RHEA-COMP:13556"/>
        <dbReference type="ChEBI" id="CHEBI:29950"/>
        <dbReference type="ChEBI" id="CHEBI:82612"/>
        <dbReference type="ChEBI" id="CHEBI:137386"/>
        <dbReference type="ChEBI" id="CHEBI:137387"/>
        <dbReference type="EC" id="2.1.1.63"/>
    </reaction>
</comment>
<dbReference type="PANTHER" id="PTHR46460">
    <property type="entry name" value="METHYLATED-DNA--PROTEIN-CYSTEINE METHYLTRANSFERASE"/>
    <property type="match status" value="1"/>
</dbReference>
<dbReference type="Proteomes" id="UP000600071">
    <property type="component" value="Unassembled WGS sequence"/>
</dbReference>
<dbReference type="PROSITE" id="PS00374">
    <property type="entry name" value="MGMT"/>
    <property type="match status" value="1"/>
</dbReference>
<comment type="catalytic activity">
    <reaction evidence="10">
        <text>a 6-O-methyl-2'-deoxyguanosine in DNA + L-cysteinyl-[protein] = S-methyl-L-cysteinyl-[protein] + a 2'-deoxyguanosine in DNA</text>
        <dbReference type="Rhea" id="RHEA:24000"/>
        <dbReference type="Rhea" id="RHEA-COMP:10131"/>
        <dbReference type="Rhea" id="RHEA-COMP:10132"/>
        <dbReference type="Rhea" id="RHEA-COMP:11367"/>
        <dbReference type="Rhea" id="RHEA-COMP:11368"/>
        <dbReference type="ChEBI" id="CHEBI:29950"/>
        <dbReference type="ChEBI" id="CHEBI:82612"/>
        <dbReference type="ChEBI" id="CHEBI:85445"/>
        <dbReference type="ChEBI" id="CHEBI:85448"/>
        <dbReference type="EC" id="2.1.1.63"/>
    </reaction>
</comment>
<dbReference type="SUPFAM" id="SSF46767">
    <property type="entry name" value="Methylated DNA-protein cysteine methyltransferase, C-terminal domain"/>
    <property type="match status" value="1"/>
</dbReference>
<evidence type="ECO:0000256" key="10">
    <source>
        <dbReference type="ARBA" id="ARBA00049348"/>
    </source>
</evidence>
<gene>
    <name evidence="13" type="ORF">EYH50_03000</name>
</gene>
<evidence type="ECO:0000256" key="8">
    <source>
        <dbReference type="ARBA" id="ARBA00022763"/>
    </source>
</evidence>
<dbReference type="InterPro" id="IPR036217">
    <property type="entry name" value="MethylDNA_cys_MeTrfase_DNAb"/>
</dbReference>
<keyword evidence="9" id="KW-0234">DNA repair</keyword>
<dbReference type="AlphaFoldDB" id="A0A832ZU94"/>
<sequence length="119" mass="13288">MSWKDPSSRRDLVYLLLSMVPIGYTITYGTLAELTGTSPRAIGVYMRTNSEPIVIPCHRVVATKGLGGFSRGLEFKAKLLRIEDALDNTGRPKRLIRNVDEFWDVLEAQGLPLQAEIDP</sequence>
<evidence type="ECO:0000313" key="13">
    <source>
        <dbReference type="EMBL" id="HIQ23996.1"/>
    </source>
</evidence>
<dbReference type="EMBL" id="DQVR01000066">
    <property type="protein sequence ID" value="HIQ23996.1"/>
    <property type="molecule type" value="Genomic_DNA"/>
</dbReference>
<dbReference type="InterPro" id="IPR001497">
    <property type="entry name" value="MethylDNA_cys_MeTrfase_AS"/>
</dbReference>
<comment type="caution">
    <text evidence="13">The sequence shown here is derived from an EMBL/GenBank/DDBJ whole genome shotgun (WGS) entry which is preliminary data.</text>
</comment>
<evidence type="ECO:0000256" key="3">
    <source>
        <dbReference type="ARBA" id="ARBA00008711"/>
    </source>
</evidence>
<evidence type="ECO:0000256" key="6">
    <source>
        <dbReference type="ARBA" id="ARBA00022603"/>
    </source>
</evidence>
<dbReference type="Pfam" id="PF01035">
    <property type="entry name" value="DNA_binding_1"/>
    <property type="match status" value="1"/>
</dbReference>
<keyword evidence="11" id="KW-0812">Transmembrane</keyword>
<feature type="domain" description="Methylated-DNA-[protein]-cysteine S-methyltransferase DNA binding" evidence="12">
    <location>
        <begin position="12"/>
        <end position="84"/>
    </location>
</feature>
<evidence type="ECO:0000313" key="14">
    <source>
        <dbReference type="Proteomes" id="UP000600071"/>
    </source>
</evidence>
<dbReference type="PANTHER" id="PTHR46460:SF1">
    <property type="entry name" value="METHYLATED-DNA--PROTEIN-CYSTEINE METHYLTRANSFERASE"/>
    <property type="match status" value="1"/>
</dbReference>
<keyword evidence="11" id="KW-1133">Transmembrane helix</keyword>
<evidence type="ECO:0000256" key="1">
    <source>
        <dbReference type="ARBA" id="ARBA00001286"/>
    </source>
</evidence>
<evidence type="ECO:0000256" key="2">
    <source>
        <dbReference type="ARBA" id="ARBA00003317"/>
    </source>
</evidence>